<dbReference type="Proteomes" id="UP000436694">
    <property type="component" value="Unassembled WGS sequence"/>
</dbReference>
<dbReference type="InterPro" id="IPR053714">
    <property type="entry name" value="Iso_Racemase_Enz_sf"/>
</dbReference>
<protein>
    <submittedName>
        <fullName evidence="1">Asp/Glu racemase</fullName>
    </submittedName>
</protein>
<dbReference type="AlphaFoldDB" id="A0A844AUL1"/>
<reference evidence="1 2" key="1">
    <citation type="submission" date="2019-10" db="EMBL/GenBank/DDBJ databases">
        <title>Epibacterium sp. nov., isolated from seawater.</title>
        <authorList>
            <person name="Zhang X."/>
            <person name="Li N."/>
        </authorList>
    </citation>
    <scope>NUCLEOTIDE SEQUENCE [LARGE SCALE GENOMIC DNA]</scope>
    <source>
        <strain evidence="1 2">SM1969</strain>
    </source>
</reference>
<proteinExistence type="predicted"/>
<evidence type="ECO:0000313" key="2">
    <source>
        <dbReference type="Proteomes" id="UP000436694"/>
    </source>
</evidence>
<dbReference type="PIRSF" id="PIRSF015736">
    <property type="entry name" value="MI"/>
    <property type="match status" value="1"/>
</dbReference>
<name>A0A844AUL1_9RHOB</name>
<dbReference type="InterPro" id="IPR026286">
    <property type="entry name" value="MaiA/AMDase"/>
</dbReference>
<keyword evidence="2" id="KW-1185">Reference proteome</keyword>
<dbReference type="RefSeq" id="WP_153548425.1">
    <property type="nucleotide sequence ID" value="NZ_WIXK01000006.1"/>
</dbReference>
<organism evidence="1 2">
    <name type="scientific">Tritonibacter aquimaris</name>
    <dbReference type="NCBI Taxonomy" id="2663379"/>
    <lineage>
        <taxon>Bacteria</taxon>
        <taxon>Pseudomonadati</taxon>
        <taxon>Pseudomonadota</taxon>
        <taxon>Alphaproteobacteria</taxon>
        <taxon>Rhodobacterales</taxon>
        <taxon>Paracoccaceae</taxon>
        <taxon>Tritonibacter</taxon>
    </lineage>
</organism>
<comment type="caution">
    <text evidence="1">The sequence shown here is derived from an EMBL/GenBank/DDBJ whole genome shotgun (WGS) entry which is preliminary data.</text>
</comment>
<dbReference type="Pfam" id="PF17645">
    <property type="entry name" value="Amdase"/>
    <property type="match status" value="1"/>
</dbReference>
<dbReference type="EMBL" id="WIXK01000006">
    <property type="protein sequence ID" value="MQY43527.1"/>
    <property type="molecule type" value="Genomic_DNA"/>
</dbReference>
<dbReference type="PANTHER" id="PTHR40267">
    <property type="entry name" value="BLR3294 PROTEIN"/>
    <property type="match status" value="1"/>
</dbReference>
<evidence type="ECO:0000313" key="1">
    <source>
        <dbReference type="EMBL" id="MQY43527.1"/>
    </source>
</evidence>
<dbReference type="Gene3D" id="3.40.50.12500">
    <property type="match status" value="1"/>
</dbReference>
<gene>
    <name evidence="1" type="ORF">GG681_12835</name>
</gene>
<accession>A0A844AUL1</accession>
<sequence>MSAGPDIQNLTASQDTGLGARARIGVVVLQSDQTIEHEFATLLRRDGIALYHARIPNEMEVTHDTLRQMEADLPVAAGLLPRSFEFDVIGYCCTSGATMIGEDRVDQILRAAHPQAKTSNPITACKAALGSLKLKRIALITPYAPDVTTELRDNLAAAGFEVNAIGSFNQTDDFKVARISSDCILAAIKEIGQRPDCDGVFVSCTSLRVMPVIAEAEAHLGKPVLSSNQVTAWHLARLAGITDEIASGGSLFQQQLTSKD</sequence>
<dbReference type="PANTHER" id="PTHR40267:SF1">
    <property type="entry name" value="BLR3294 PROTEIN"/>
    <property type="match status" value="1"/>
</dbReference>